<reference evidence="4" key="1">
    <citation type="journal article" date="2020" name="Mol. Plant Microbe Interact.">
        <title>Genome Sequence of the Biocontrol Agent Coniothyrium minitans strain Conio (IMI 134523).</title>
        <authorList>
            <person name="Patel D."/>
            <person name="Shittu T.A."/>
            <person name="Baroncelli R."/>
            <person name="Muthumeenakshi S."/>
            <person name="Osborne T.H."/>
            <person name="Janganan T.K."/>
            <person name="Sreenivasaprasad S."/>
        </authorList>
    </citation>
    <scope>NUCLEOTIDE SEQUENCE</scope>
    <source>
        <strain evidence="4">Conio</strain>
    </source>
</reference>
<gene>
    <name evidence="4" type="ORF">PMIN01_06135</name>
</gene>
<protein>
    <submittedName>
        <fullName evidence="4">D-isomer specific 2-hydroxyacid dehydrogenase</fullName>
    </submittedName>
</protein>
<dbReference type="CDD" id="cd12163">
    <property type="entry name" value="2-Hacid_dh_5"/>
    <property type="match status" value="1"/>
</dbReference>
<dbReference type="OrthoDB" id="298012at2759"/>
<keyword evidence="1" id="KW-0560">Oxidoreductase</keyword>
<dbReference type="SUPFAM" id="SSF51735">
    <property type="entry name" value="NAD(P)-binding Rossmann-fold domains"/>
    <property type="match status" value="1"/>
</dbReference>
<dbReference type="InterPro" id="IPR036291">
    <property type="entry name" value="NAD(P)-bd_dom_sf"/>
</dbReference>
<dbReference type="SUPFAM" id="SSF52283">
    <property type="entry name" value="Formate/glycerate dehydrogenase catalytic domain-like"/>
    <property type="match status" value="1"/>
</dbReference>
<evidence type="ECO:0000256" key="1">
    <source>
        <dbReference type="ARBA" id="ARBA00023002"/>
    </source>
</evidence>
<dbReference type="AlphaFoldDB" id="A0A9P6GKW1"/>
<evidence type="ECO:0000313" key="5">
    <source>
        <dbReference type="Proteomes" id="UP000756921"/>
    </source>
</evidence>
<dbReference type="PANTHER" id="PTHR43333:SF1">
    <property type="entry name" value="D-ISOMER SPECIFIC 2-HYDROXYACID DEHYDROGENASE NAD-BINDING DOMAIN-CONTAINING PROTEIN"/>
    <property type="match status" value="1"/>
</dbReference>
<dbReference type="InterPro" id="IPR006140">
    <property type="entry name" value="D-isomer_DH_NAD-bd"/>
</dbReference>
<feature type="domain" description="D-isomer specific 2-hydroxyacid dehydrogenase NAD-binding" evidence="3">
    <location>
        <begin position="246"/>
        <end position="348"/>
    </location>
</feature>
<sequence length="385" mass="42348">MGGGEITKRGSGLVLLAVLPLPENAAKDTIAEIKEEFPDLEYHYLFQKLEIKKNSPPDGHVDVPADLLKRVNVLVTLSWLPAKESDVPKIKFIQFISAGTNHVAKHPIYTDTKIPLCSANGVHGPQIAEWVVMMDLIHNHNYIDLYKKQEKKEWKHKELSSRDNVGRTVGILGYGSIGRQDESWNVFSLTNFGTVARVAKALGMNVLAYTASPRKTPESKRDDGFIVPGTGDAEGEFPSAWYSGLDKESLHAFLKLKIDLLVLAVPLTKQTTHFLSSPEFALLHATNPSGTYIANIARGAVIDQPALIAALKANQISGAALDVTDPEPLPADDPLWDAPNVLITPHVSGVTQTTGERCFQVVRENLRRVRDGRGLVNQVDRERGY</sequence>
<evidence type="ECO:0000259" key="3">
    <source>
        <dbReference type="Pfam" id="PF02826"/>
    </source>
</evidence>
<accession>A0A9P6GKW1</accession>
<dbReference type="GO" id="GO:0051287">
    <property type="term" value="F:NAD binding"/>
    <property type="evidence" value="ECO:0007669"/>
    <property type="project" value="InterPro"/>
</dbReference>
<organism evidence="4 5">
    <name type="scientific">Paraphaeosphaeria minitans</name>
    <dbReference type="NCBI Taxonomy" id="565426"/>
    <lineage>
        <taxon>Eukaryota</taxon>
        <taxon>Fungi</taxon>
        <taxon>Dikarya</taxon>
        <taxon>Ascomycota</taxon>
        <taxon>Pezizomycotina</taxon>
        <taxon>Dothideomycetes</taxon>
        <taxon>Pleosporomycetidae</taxon>
        <taxon>Pleosporales</taxon>
        <taxon>Massarineae</taxon>
        <taxon>Didymosphaeriaceae</taxon>
        <taxon>Paraphaeosphaeria</taxon>
    </lineage>
</organism>
<dbReference type="GO" id="GO:0016491">
    <property type="term" value="F:oxidoreductase activity"/>
    <property type="evidence" value="ECO:0007669"/>
    <property type="project" value="UniProtKB-KW"/>
</dbReference>
<keyword evidence="2" id="KW-0520">NAD</keyword>
<dbReference type="Pfam" id="PF02826">
    <property type="entry name" value="2-Hacid_dh_C"/>
    <property type="match status" value="2"/>
</dbReference>
<dbReference type="PANTHER" id="PTHR43333">
    <property type="entry name" value="2-HACID_DH_C DOMAIN-CONTAINING PROTEIN"/>
    <property type="match status" value="1"/>
</dbReference>
<keyword evidence="5" id="KW-1185">Reference proteome</keyword>
<comment type="caution">
    <text evidence="4">The sequence shown here is derived from an EMBL/GenBank/DDBJ whole genome shotgun (WGS) entry which is preliminary data.</text>
</comment>
<feature type="domain" description="D-isomer specific 2-hydroxyacid dehydrogenase NAD-binding" evidence="3">
    <location>
        <begin position="136"/>
        <end position="217"/>
    </location>
</feature>
<evidence type="ECO:0000256" key="2">
    <source>
        <dbReference type="ARBA" id="ARBA00023027"/>
    </source>
</evidence>
<dbReference type="EMBL" id="WJXW01000005">
    <property type="protein sequence ID" value="KAF9736220.1"/>
    <property type="molecule type" value="Genomic_DNA"/>
</dbReference>
<dbReference type="Gene3D" id="3.40.50.720">
    <property type="entry name" value="NAD(P)-binding Rossmann-like Domain"/>
    <property type="match status" value="2"/>
</dbReference>
<evidence type="ECO:0000313" key="4">
    <source>
        <dbReference type="EMBL" id="KAF9736220.1"/>
    </source>
</evidence>
<dbReference type="Proteomes" id="UP000756921">
    <property type="component" value="Unassembled WGS sequence"/>
</dbReference>
<proteinExistence type="predicted"/>
<name>A0A9P6GKW1_9PLEO</name>